<evidence type="ECO:0000256" key="2">
    <source>
        <dbReference type="ARBA" id="ARBA00022692"/>
    </source>
</evidence>
<comment type="subcellular location">
    <subcellularLocation>
        <location evidence="5">Cell membrane</location>
        <topology evidence="5">Multi-pass membrane protein</topology>
    </subcellularLocation>
    <subcellularLocation>
        <location evidence="1">Membrane</location>
        <topology evidence="1">Multi-pass membrane protein</topology>
    </subcellularLocation>
</comment>
<dbReference type="PANTHER" id="PTHR43701:SF2">
    <property type="entry name" value="MEMBRANE TRANSPORTER PROTEIN YJNA-RELATED"/>
    <property type="match status" value="1"/>
</dbReference>
<dbReference type="EMBL" id="JAMXMC010000007">
    <property type="protein sequence ID" value="MCO5977787.1"/>
    <property type="molecule type" value="Genomic_DNA"/>
</dbReference>
<dbReference type="InterPro" id="IPR002781">
    <property type="entry name" value="TM_pro_TauE-like"/>
</dbReference>
<evidence type="ECO:0000313" key="6">
    <source>
        <dbReference type="EMBL" id="MCO5977787.1"/>
    </source>
</evidence>
<proteinExistence type="inferred from homology"/>
<gene>
    <name evidence="6" type="ORF">M0L44_13845</name>
</gene>
<evidence type="ECO:0000256" key="3">
    <source>
        <dbReference type="ARBA" id="ARBA00022989"/>
    </source>
</evidence>
<keyword evidence="7" id="KW-1185">Reference proteome</keyword>
<feature type="transmembrane region" description="Helical" evidence="5">
    <location>
        <begin position="152"/>
        <end position="178"/>
    </location>
</feature>
<feature type="transmembrane region" description="Helical" evidence="5">
    <location>
        <begin position="190"/>
        <end position="211"/>
    </location>
</feature>
<feature type="transmembrane region" description="Helical" evidence="5">
    <location>
        <begin position="218"/>
        <end position="239"/>
    </location>
</feature>
<keyword evidence="3 5" id="KW-1133">Transmembrane helix</keyword>
<evidence type="ECO:0000256" key="5">
    <source>
        <dbReference type="RuleBase" id="RU363041"/>
    </source>
</evidence>
<dbReference type="Pfam" id="PF01925">
    <property type="entry name" value="TauE"/>
    <property type="match status" value="1"/>
</dbReference>
<dbReference type="Proteomes" id="UP001204851">
    <property type="component" value="Unassembled WGS sequence"/>
</dbReference>
<keyword evidence="5" id="KW-1003">Cell membrane</keyword>
<comment type="caution">
    <text evidence="6">The sequence shown here is derived from an EMBL/GenBank/DDBJ whole genome shotgun (WGS) entry which is preliminary data.</text>
</comment>
<feature type="transmembrane region" description="Helical" evidence="5">
    <location>
        <begin position="42"/>
        <end position="67"/>
    </location>
</feature>
<sequence length="269" mass="27745">MLPLADWGPLGCLGLLVGAVLALTGAGGGALAVPLLVLVLGWSIHLAAPVALVAVGLSAWLGAGFALREGIVRYRAAGVLGAAGMAAAPLGVWLAQRLPQGVLLLAFVLFMLFTARRMWRDGPAQAGPQKAPACVRPEGEQRLHWTRPCLCVMLRVGALAGVLSGLLGIGGGFVIVPALDRHSNLDLRSIQATSLAVIALVSVSGLTAAWWSGQLQTAAAVPFAVGAVAGLLVGRRWAMRLSTRALRRGFAVVAVGVAVMLLLRTLSHF</sequence>
<keyword evidence="2 5" id="KW-0812">Transmembrane</keyword>
<organism evidence="6 7">
    <name type="scientific">Ideonella oryzae</name>
    <dbReference type="NCBI Taxonomy" id="2937441"/>
    <lineage>
        <taxon>Bacteria</taxon>
        <taxon>Pseudomonadati</taxon>
        <taxon>Pseudomonadota</taxon>
        <taxon>Betaproteobacteria</taxon>
        <taxon>Burkholderiales</taxon>
        <taxon>Sphaerotilaceae</taxon>
        <taxon>Ideonella</taxon>
    </lineage>
</organism>
<feature type="transmembrane region" description="Helical" evidence="5">
    <location>
        <begin position="101"/>
        <end position="119"/>
    </location>
</feature>
<comment type="similarity">
    <text evidence="5">Belongs to the 4-toluene sulfonate uptake permease (TSUP) (TC 2.A.102) family.</text>
</comment>
<dbReference type="InterPro" id="IPR051598">
    <property type="entry name" value="TSUP/Inactive_protease-like"/>
</dbReference>
<feature type="transmembrane region" description="Helical" evidence="5">
    <location>
        <begin position="245"/>
        <end position="263"/>
    </location>
</feature>
<accession>A0ABT1BQV5</accession>
<protein>
    <recommendedName>
        <fullName evidence="5">Probable membrane transporter protein</fullName>
    </recommendedName>
</protein>
<evidence type="ECO:0000313" key="7">
    <source>
        <dbReference type="Proteomes" id="UP001204851"/>
    </source>
</evidence>
<dbReference type="PANTHER" id="PTHR43701">
    <property type="entry name" value="MEMBRANE TRANSPORTER PROTEIN MJ0441-RELATED"/>
    <property type="match status" value="1"/>
</dbReference>
<feature type="transmembrane region" description="Helical" evidence="5">
    <location>
        <begin position="74"/>
        <end position="95"/>
    </location>
</feature>
<reference evidence="6 7" key="1">
    <citation type="submission" date="2022-06" db="EMBL/GenBank/DDBJ databases">
        <title>Ideonella sp. NS12-5 Genome sequencing and assembly.</title>
        <authorList>
            <person name="Jung Y."/>
        </authorList>
    </citation>
    <scope>NUCLEOTIDE SEQUENCE [LARGE SCALE GENOMIC DNA]</scope>
    <source>
        <strain evidence="6 7">NS12-5</strain>
    </source>
</reference>
<evidence type="ECO:0000256" key="1">
    <source>
        <dbReference type="ARBA" id="ARBA00004141"/>
    </source>
</evidence>
<name>A0ABT1BQV5_9BURK</name>
<keyword evidence="4 5" id="KW-0472">Membrane</keyword>
<evidence type="ECO:0000256" key="4">
    <source>
        <dbReference type="ARBA" id="ARBA00023136"/>
    </source>
</evidence>